<dbReference type="EMBL" id="BAAAHD010000025">
    <property type="protein sequence ID" value="GAA0565382.1"/>
    <property type="molecule type" value="Genomic_DNA"/>
</dbReference>
<gene>
    <name evidence="2" type="ORF">GCM10009546_29480</name>
</gene>
<reference evidence="2 3" key="1">
    <citation type="journal article" date="2019" name="Int. J. Syst. Evol. Microbiol.">
        <title>The Global Catalogue of Microorganisms (GCM) 10K type strain sequencing project: providing services to taxonomists for standard genome sequencing and annotation.</title>
        <authorList>
            <consortium name="The Broad Institute Genomics Platform"/>
            <consortium name="The Broad Institute Genome Sequencing Center for Infectious Disease"/>
            <person name="Wu L."/>
            <person name="Ma J."/>
        </authorList>
    </citation>
    <scope>NUCLEOTIDE SEQUENCE [LARGE SCALE GENOMIC DNA]</scope>
    <source>
        <strain evidence="2 3">JCM 10667</strain>
    </source>
</reference>
<evidence type="ECO:0000313" key="3">
    <source>
        <dbReference type="Proteomes" id="UP001501427"/>
    </source>
</evidence>
<evidence type="ECO:0000256" key="1">
    <source>
        <dbReference type="SAM" id="MobiDB-lite"/>
    </source>
</evidence>
<feature type="compositionally biased region" description="Low complexity" evidence="1">
    <location>
        <begin position="69"/>
        <end position="85"/>
    </location>
</feature>
<evidence type="ECO:0000313" key="2">
    <source>
        <dbReference type="EMBL" id="GAA0565382.1"/>
    </source>
</evidence>
<feature type="region of interest" description="Disordered" evidence="1">
    <location>
        <begin position="48"/>
        <end position="99"/>
    </location>
</feature>
<organism evidence="2 3">
    <name type="scientific">Actinomadura livida</name>
    <dbReference type="NCBI Taxonomy" id="79909"/>
    <lineage>
        <taxon>Bacteria</taxon>
        <taxon>Bacillati</taxon>
        <taxon>Actinomycetota</taxon>
        <taxon>Actinomycetes</taxon>
        <taxon>Streptosporangiales</taxon>
        <taxon>Thermomonosporaceae</taxon>
        <taxon>Actinomadura</taxon>
    </lineage>
</organism>
<comment type="caution">
    <text evidence="2">The sequence shown here is derived from an EMBL/GenBank/DDBJ whole genome shotgun (WGS) entry which is preliminary data.</text>
</comment>
<dbReference type="Proteomes" id="UP001501427">
    <property type="component" value="Unassembled WGS sequence"/>
</dbReference>
<protein>
    <submittedName>
        <fullName evidence="2">Uncharacterized protein</fullName>
    </submittedName>
</protein>
<sequence>MASEQRVAGSRNRLDDRYPTITPAVAGLPVDVRVVPGVSSQIRKVIYTTNRSRASTPGSAWSPADVGVSPPSRARSSALPGASAPPHKKQPNVTGKPRMEASLNALLFARR</sequence>
<keyword evidence="3" id="KW-1185">Reference proteome</keyword>
<accession>A0ABN1EF30</accession>
<feature type="compositionally biased region" description="Polar residues" evidence="1">
    <location>
        <begin position="48"/>
        <end position="59"/>
    </location>
</feature>
<proteinExistence type="predicted"/>
<name>A0ABN1EF30_9ACTN</name>